<feature type="domain" description="Pre-SET" evidence="8">
    <location>
        <begin position="504"/>
        <end position="562"/>
    </location>
</feature>
<dbReference type="InterPro" id="IPR025794">
    <property type="entry name" value="H3-K9-MeTrfase_plant"/>
</dbReference>
<dbReference type="InterPro" id="IPR046341">
    <property type="entry name" value="SET_dom_sf"/>
</dbReference>
<evidence type="ECO:0000256" key="5">
    <source>
        <dbReference type="PROSITE-ProRule" id="PRU00358"/>
    </source>
</evidence>
<dbReference type="Pfam" id="PF00856">
    <property type="entry name" value="SET"/>
    <property type="match status" value="1"/>
</dbReference>
<feature type="non-terminal residue" evidence="10">
    <location>
        <position position="1"/>
    </location>
</feature>
<keyword evidence="3" id="KW-0156">Chromatin regulator</keyword>
<feature type="domain" description="SET" evidence="7">
    <location>
        <begin position="565"/>
        <end position="708"/>
    </location>
</feature>
<dbReference type="GO" id="GO:0042054">
    <property type="term" value="F:histone methyltransferase activity"/>
    <property type="evidence" value="ECO:0007669"/>
    <property type="project" value="InterPro"/>
</dbReference>
<evidence type="ECO:0000259" key="8">
    <source>
        <dbReference type="PROSITE" id="PS50867"/>
    </source>
</evidence>
<feature type="region of interest" description="Disordered" evidence="6">
    <location>
        <begin position="145"/>
        <end position="186"/>
    </location>
</feature>
<dbReference type="SUPFAM" id="SSF88697">
    <property type="entry name" value="PUA domain-like"/>
    <property type="match status" value="1"/>
</dbReference>
<feature type="compositionally biased region" description="Low complexity" evidence="6">
    <location>
        <begin position="26"/>
        <end position="39"/>
    </location>
</feature>
<keyword evidence="2" id="KW-0158">Chromosome</keyword>
<evidence type="ECO:0000256" key="2">
    <source>
        <dbReference type="ARBA" id="ARBA00022454"/>
    </source>
</evidence>
<dbReference type="PROSITE" id="PS50280">
    <property type="entry name" value="SET"/>
    <property type="match status" value="1"/>
</dbReference>
<dbReference type="GO" id="GO:0032259">
    <property type="term" value="P:methylation"/>
    <property type="evidence" value="ECO:0007669"/>
    <property type="project" value="UniProtKB-KW"/>
</dbReference>
<gene>
    <name evidence="10" type="primary">SUVH2</name>
    <name evidence="10" type="ORF">g.37049</name>
</gene>
<dbReference type="PROSITE" id="PS51575">
    <property type="entry name" value="SAM_MT43_SUVAR39_2"/>
    <property type="match status" value="1"/>
</dbReference>
<evidence type="ECO:0000256" key="6">
    <source>
        <dbReference type="SAM" id="MobiDB-lite"/>
    </source>
</evidence>
<feature type="region of interest" description="Disordered" evidence="6">
    <location>
        <begin position="1"/>
        <end position="39"/>
    </location>
</feature>
<name>A0A1D1XYS9_9ARAE</name>
<dbReference type="SMART" id="SM00317">
    <property type="entry name" value="SET"/>
    <property type="match status" value="1"/>
</dbReference>
<accession>A0A1D1XYS9</accession>
<evidence type="ECO:0000259" key="9">
    <source>
        <dbReference type="PROSITE" id="PS51015"/>
    </source>
</evidence>
<evidence type="ECO:0000256" key="4">
    <source>
        <dbReference type="ARBA" id="ARBA00023242"/>
    </source>
</evidence>
<dbReference type="InterPro" id="IPR003105">
    <property type="entry name" value="SRA_YDG"/>
</dbReference>
<comment type="subcellular location">
    <subcellularLocation>
        <location evidence="1">Chromosome</location>
    </subcellularLocation>
    <subcellularLocation>
        <location evidence="5">Nucleus</location>
    </subcellularLocation>
</comment>
<keyword evidence="4 5" id="KW-0539">Nucleus</keyword>
<keyword evidence="10" id="KW-0489">Methyltransferase</keyword>
<dbReference type="Gene3D" id="2.170.270.10">
    <property type="entry name" value="SET domain"/>
    <property type="match status" value="1"/>
</dbReference>
<evidence type="ECO:0000259" key="7">
    <source>
        <dbReference type="PROSITE" id="PS50280"/>
    </source>
</evidence>
<dbReference type="GO" id="GO:0003690">
    <property type="term" value="F:double-stranded DNA binding"/>
    <property type="evidence" value="ECO:0007669"/>
    <property type="project" value="TreeGrafter"/>
</dbReference>
<dbReference type="SMART" id="SM00466">
    <property type="entry name" value="SRA"/>
    <property type="match status" value="1"/>
</dbReference>
<evidence type="ECO:0000313" key="10">
    <source>
        <dbReference type="EMBL" id="JAT47490.1"/>
    </source>
</evidence>
<feature type="region of interest" description="Disordered" evidence="6">
    <location>
        <begin position="78"/>
        <end position="117"/>
    </location>
</feature>
<dbReference type="InterPro" id="IPR007728">
    <property type="entry name" value="Pre-SET_dom"/>
</dbReference>
<dbReference type="Pfam" id="PF05033">
    <property type="entry name" value="Pre-SET"/>
    <property type="match status" value="1"/>
</dbReference>
<feature type="domain" description="YDG" evidence="9">
    <location>
        <begin position="274"/>
        <end position="422"/>
    </location>
</feature>
<dbReference type="PROSITE" id="PS50867">
    <property type="entry name" value="PRE_SET"/>
    <property type="match status" value="1"/>
</dbReference>
<dbReference type="InterPro" id="IPR036987">
    <property type="entry name" value="SRA-YDG_sf"/>
</dbReference>
<dbReference type="InterPro" id="IPR015947">
    <property type="entry name" value="PUA-like_sf"/>
</dbReference>
<dbReference type="InterPro" id="IPR051357">
    <property type="entry name" value="H3K9_HMTase_SUVAR3-9"/>
</dbReference>
<dbReference type="Pfam" id="PF02182">
    <property type="entry name" value="SAD_SRA"/>
    <property type="match status" value="1"/>
</dbReference>
<dbReference type="GO" id="GO:0005634">
    <property type="term" value="C:nucleus"/>
    <property type="evidence" value="ECO:0007669"/>
    <property type="project" value="UniProtKB-SubCell"/>
</dbReference>
<dbReference type="PANTHER" id="PTHR45660:SF3">
    <property type="entry name" value="HISTONE-LYSINE N-METHYLTRANSFERASE FAMILY MEMBER SUVH9"/>
    <property type="match status" value="1"/>
</dbReference>
<dbReference type="SMART" id="SM00468">
    <property type="entry name" value="PreSET"/>
    <property type="match status" value="1"/>
</dbReference>
<dbReference type="Gene3D" id="2.30.280.10">
    <property type="entry name" value="SRA-YDG"/>
    <property type="match status" value="1"/>
</dbReference>
<dbReference type="GO" id="GO:0005694">
    <property type="term" value="C:chromosome"/>
    <property type="evidence" value="ECO:0007669"/>
    <property type="project" value="UniProtKB-SubCell"/>
</dbReference>
<organism evidence="10">
    <name type="scientific">Anthurium amnicola</name>
    <dbReference type="NCBI Taxonomy" id="1678845"/>
    <lineage>
        <taxon>Eukaryota</taxon>
        <taxon>Viridiplantae</taxon>
        <taxon>Streptophyta</taxon>
        <taxon>Embryophyta</taxon>
        <taxon>Tracheophyta</taxon>
        <taxon>Spermatophyta</taxon>
        <taxon>Magnoliopsida</taxon>
        <taxon>Liliopsida</taxon>
        <taxon>Araceae</taxon>
        <taxon>Pothoideae</taxon>
        <taxon>Potheae</taxon>
        <taxon>Anthurium</taxon>
    </lineage>
</organism>
<dbReference type="PROSITE" id="PS51015">
    <property type="entry name" value="YDG"/>
    <property type="match status" value="1"/>
</dbReference>
<dbReference type="EMBL" id="GDJX01020446">
    <property type="protein sequence ID" value="JAT47490.1"/>
    <property type="molecule type" value="Transcribed_RNA"/>
</dbReference>
<proteinExistence type="predicted"/>
<dbReference type="PANTHER" id="PTHR45660">
    <property type="entry name" value="HISTONE-LYSINE N-METHYLTRANSFERASE SETMAR"/>
    <property type="match status" value="1"/>
</dbReference>
<protein>
    <submittedName>
        <fullName evidence="10">Histone-lysine N-methyltransferase, H3 lysine-9, H3 lysine-27, H4 lysine-20 and cytosine specific SUVH2</fullName>
    </submittedName>
</protein>
<evidence type="ECO:0000256" key="1">
    <source>
        <dbReference type="ARBA" id="ARBA00004286"/>
    </source>
</evidence>
<dbReference type="InterPro" id="IPR001214">
    <property type="entry name" value="SET_dom"/>
</dbReference>
<reference evidence="10" key="1">
    <citation type="submission" date="2015-07" db="EMBL/GenBank/DDBJ databases">
        <title>Transcriptome Assembly of Anthurium amnicola.</title>
        <authorList>
            <person name="Suzuki J."/>
        </authorList>
    </citation>
    <scope>NUCLEOTIDE SEQUENCE</scope>
</reference>
<evidence type="ECO:0000256" key="3">
    <source>
        <dbReference type="ARBA" id="ARBA00022853"/>
    </source>
</evidence>
<dbReference type="AlphaFoldDB" id="A0A1D1XYS9"/>
<sequence>PPPAPPPHTSSPASPNPTRLSRRISMDSSSSSPFSPVACAAASSLPSSSSAAPAGPSSPPCLDLSLCTYPLLTPKLEPREQEENVHGALGPIPSPSACRGAAEWEEEEEPKPLQQLSPDAADEESLFAEYYRLAQLFLASYPTKRGRGPGGAAGGHAVSEHPHTPGGGEGGAILATPQGQGASSDGMLIPWRKRARGTEMVRVSVTGARDQRYFRDLVRQTRSTYESLRALLIRGEEEGESLGFPGKRSRADLKAAALMTQRGLWLNRDKRIIGSIPGVSVGDIFFFRMELCVIGLHGQVQAGIDHVPASGSPSGEPIATSIIVSGGYEDDEDRGDTIIYTGHGGRGRNIHRQCVDQKLMGGNLALERSMTYGIEVRVIRGLKSDRSPNGRVYVYDGLYRIVKCWLDVGKSGFGVYKYKLLRIENQPEMGSAIIRFAEDLKRNMPQTRPVGTLSLDISRGIESLPVSLFNDMDGDQLPLYFEYLAHPVYPPLAIRQRVNGTGGGGCVCVSNCSEGCYCAVKNGGEFPYDGSGVLLRGKPVIYECGSLCSCPTSCRNRVSQKGVKNRLEIFRSRETGWGVRPLELIRAGSFVCEFTGIVLTKQQSELLSMNGDSLVHPNRFPQRWAEWGDVSRVFPDYVRPMFPPLPQLDFSMDVSRMRNVACYLSHSCTPNVFAQFVLYDHYNISYPHLMIFAMENIPPLRELSIDYGVGDAWMETQPAQITAS</sequence>
<dbReference type="GO" id="GO:0008270">
    <property type="term" value="F:zinc ion binding"/>
    <property type="evidence" value="ECO:0007669"/>
    <property type="project" value="InterPro"/>
</dbReference>
<dbReference type="SUPFAM" id="SSF82199">
    <property type="entry name" value="SET domain"/>
    <property type="match status" value="1"/>
</dbReference>
<keyword evidence="10" id="KW-0808">Transferase</keyword>